<feature type="compositionally biased region" description="Polar residues" evidence="1">
    <location>
        <begin position="1432"/>
        <end position="1447"/>
    </location>
</feature>
<protein>
    <recommendedName>
        <fullName evidence="4">FAM21/CAPZIP domain-containing protein</fullName>
    </recommendedName>
</protein>
<feature type="region of interest" description="Disordered" evidence="1">
    <location>
        <begin position="575"/>
        <end position="695"/>
    </location>
</feature>
<feature type="region of interest" description="Disordered" evidence="1">
    <location>
        <begin position="509"/>
        <end position="562"/>
    </location>
</feature>
<feature type="compositionally biased region" description="Acidic residues" evidence="1">
    <location>
        <begin position="884"/>
        <end position="893"/>
    </location>
</feature>
<feature type="compositionally biased region" description="Basic and acidic residues" evidence="1">
    <location>
        <begin position="1203"/>
        <end position="1229"/>
    </location>
</feature>
<feature type="region of interest" description="Disordered" evidence="1">
    <location>
        <begin position="395"/>
        <end position="438"/>
    </location>
</feature>
<feature type="compositionally biased region" description="Low complexity" evidence="1">
    <location>
        <begin position="1020"/>
        <end position="1038"/>
    </location>
</feature>
<feature type="compositionally biased region" description="Polar residues" evidence="1">
    <location>
        <begin position="509"/>
        <end position="520"/>
    </location>
</feature>
<feature type="compositionally biased region" description="Basic and acidic residues" evidence="1">
    <location>
        <begin position="821"/>
        <end position="870"/>
    </location>
</feature>
<sequence length="1478" mass="159397">MPRQGARKMALTPEELRQRIPSWSLESDGQLLQYMISIAKNIEDKCSSTRDNMNSLMLQVNQTEVKLANATNQFTAVEQVKFVENRVEEDDESFYGLRRRRQQTDEHGKQANADATGGEERSLDDLLQLAVERSIEGMYKSYEKVTLQLDDSSDTSDDEDEPHAAALNAAATVMRAVPKYSFIERPLPHVIGTKEWQNKWHVGLIDSDDESASERKEEYSESASETDDGGMFPSQPNSKNHTPSESESSIWGAEGRKRAPSIDPSITGDDGSSVYSYASSSKVPARALPIAARTQIHPEVVAARLKPPALFPEEPPEEPEVGGRRRGLFDDSPEEENESTVPTPTPQPRQTVVPGTFFKGNSQQPARKVVNLFDDEPPEPLPSVVEPKRTINLFIESEDEREEEQVRSKENVRNNNNVFASEEVPPTRKLPGLMGQTNPRTMTKLVDELNNNFRKQTGKTVAEPSANPVVTAAIVTQPTAPPTSTNLFDDEPPEDEFEQLFKAANASAQVRQTTPNNTTVAAGREKKPINLFAEDDEDDYDGIVVGSNETKPVQKQSPFVSPVVLSKPSERLVKKSIFDESDSEPEEVQKKEIPAPALPKAPAAASVLSQPKASKSIFSDSSDADDGDDDEAALFGKPSSILRSKLDALKKKEPEQSKPPPAKSKSLFDEDFDDWQTTNDKDENDLFGGGSLRKSAPLALDKKAAPKVSLFDDVPPSDDEGALFGKTKNGLANAVPAERGEVVGQKDLTAQEPTVAVAKEPVKLDPAPPSSIRGVIQKKFNFSSESEGEEDDSIFGSESKNVPLSVESTKQPVVSVETPAVDERKAEETNEAETKKEDLPTKEDDGLFVEERDASVVRTEADETSSKEPSKVPSIAKTSIFDDSTPENEEENDSMIQVGGDKVDEVATIHQSNLGDEVSRDNKHANIVPLEPDVITSSTEAKSLPGMIANDIDYYLHTNAPTATAVKSSEPKSALSAFTPIGLFDDVPPPDDGGGEVYDDPPQPKAGGEPIDSSMASLGEQTNNSSSTSSSYATESQSLNFIPTGSSNRSRYLFDDEPPPDEADNMGVGFGSSSPFAPSSLPPMVDESRPEATNKPTRPKVSKLNTKIAINVAALLPGAKRPAAAAAASPVMVSPDKVQPSSEVTTNSEERNASNPVDTSGEGKLTSLNKGRARIPTKRKPPSRHSLRTGAASSASLELANESDPKDDQSTATDDRIVVGSEEKIEHIEASFPPQHHVTSTPLQAERTTTVRHSEASLADRLSASVRNPTKRLVLPDGNESSTPKPPLRTIADPTPKEKMDSSNPQPPPAAASKWLFGDSDSNDDGDEDDFFSKLPLAKKSLAPVKVVGSIFGSDEEDGNEMGAAREDDLFGGAKKSSIAGQLKAKVAAVGVDGSGSGRALPTPKPATEWKSLFGDEDDDGDDDDDLFGGNKSKTVPKGSNPTQRGTEQIKVAPVAVVKLPTTTTRPADDPLADLLAD</sequence>
<feature type="compositionally biased region" description="Low complexity" evidence="1">
    <location>
        <begin position="1072"/>
        <end position="1083"/>
    </location>
</feature>
<accession>A0A182QVZ2</accession>
<feature type="region of interest" description="Disordered" evidence="1">
    <location>
        <begin position="307"/>
        <end position="363"/>
    </location>
</feature>
<dbReference type="EMBL" id="AXCN02000606">
    <property type="status" value="NOT_ANNOTATED_CDS"/>
    <property type="molecule type" value="Genomic_DNA"/>
</dbReference>
<name>A0A182QVZ2_9DIPT</name>
<dbReference type="VEuPathDB" id="VectorBase:AFAF017979"/>
<feature type="compositionally biased region" description="Low complexity" evidence="1">
    <location>
        <begin position="1191"/>
        <end position="1202"/>
    </location>
</feature>
<feature type="compositionally biased region" description="Polar residues" evidence="1">
    <location>
        <begin position="800"/>
        <end position="812"/>
    </location>
</feature>
<feature type="region of interest" description="Disordered" evidence="1">
    <location>
        <begin position="97"/>
        <end position="120"/>
    </location>
</feature>
<dbReference type="Proteomes" id="UP000075886">
    <property type="component" value="Unassembled WGS sequence"/>
</dbReference>
<feature type="compositionally biased region" description="Acidic residues" evidence="1">
    <location>
        <begin position="1415"/>
        <end position="1427"/>
    </location>
</feature>
<feature type="compositionally biased region" description="Acidic residues" evidence="1">
    <location>
        <begin position="622"/>
        <end position="632"/>
    </location>
</feature>
<feature type="compositionally biased region" description="Polar residues" evidence="1">
    <location>
        <begin position="1039"/>
        <end position="1050"/>
    </location>
</feature>
<reference evidence="2" key="2">
    <citation type="submission" date="2020-05" db="UniProtKB">
        <authorList>
            <consortium name="EnsemblMetazoa"/>
        </authorList>
    </citation>
    <scope>IDENTIFICATION</scope>
    <source>
        <strain evidence="2">FAR1</strain>
    </source>
</reference>
<evidence type="ECO:0000313" key="2">
    <source>
        <dbReference type="EnsemblMetazoa" id="AFAF017979-PA"/>
    </source>
</evidence>
<feature type="region of interest" description="Disordered" evidence="1">
    <location>
        <begin position="782"/>
        <end position="894"/>
    </location>
</feature>
<feature type="compositionally biased region" description="Basic and acidic residues" evidence="1">
    <location>
        <begin position="644"/>
        <end position="656"/>
    </location>
</feature>
<feature type="compositionally biased region" description="Polar residues" evidence="1">
    <location>
        <begin position="547"/>
        <end position="559"/>
    </location>
</feature>
<dbReference type="STRING" id="69004.A0A182QVZ2"/>
<feature type="compositionally biased region" description="Low complexity" evidence="1">
    <location>
        <begin position="594"/>
        <end position="605"/>
    </location>
</feature>
<feature type="region of interest" description="Disordered" evidence="1">
    <location>
        <begin position="1116"/>
        <end position="1332"/>
    </location>
</feature>
<keyword evidence="3" id="KW-1185">Reference proteome</keyword>
<feature type="compositionally biased region" description="Polar residues" evidence="1">
    <location>
        <begin position="1237"/>
        <end position="1248"/>
    </location>
</feature>
<evidence type="ECO:0000256" key="1">
    <source>
        <dbReference type="SAM" id="MobiDB-lite"/>
    </source>
</evidence>
<proteinExistence type="predicted"/>
<feature type="compositionally biased region" description="Low complexity" evidence="1">
    <location>
        <begin position="1116"/>
        <end position="1128"/>
    </location>
</feature>
<feature type="region of interest" description="Disordered" evidence="1">
    <location>
        <begin position="977"/>
        <end position="1104"/>
    </location>
</feature>
<feature type="region of interest" description="Disordered" evidence="1">
    <location>
        <begin position="1393"/>
        <end position="1449"/>
    </location>
</feature>
<feature type="compositionally biased region" description="Basic residues" evidence="1">
    <location>
        <begin position="1171"/>
        <end position="1187"/>
    </location>
</feature>
<feature type="compositionally biased region" description="Polar residues" evidence="1">
    <location>
        <begin position="1139"/>
        <end position="1158"/>
    </location>
</feature>
<organism evidence="2 3">
    <name type="scientific">Anopheles farauti</name>
    <dbReference type="NCBI Taxonomy" id="69004"/>
    <lineage>
        <taxon>Eukaryota</taxon>
        <taxon>Metazoa</taxon>
        <taxon>Ecdysozoa</taxon>
        <taxon>Arthropoda</taxon>
        <taxon>Hexapoda</taxon>
        <taxon>Insecta</taxon>
        <taxon>Pterygota</taxon>
        <taxon>Neoptera</taxon>
        <taxon>Endopterygota</taxon>
        <taxon>Diptera</taxon>
        <taxon>Nematocera</taxon>
        <taxon>Culicoidea</taxon>
        <taxon>Culicidae</taxon>
        <taxon>Anophelinae</taxon>
        <taxon>Anopheles</taxon>
    </lineage>
</organism>
<feature type="region of interest" description="Disordered" evidence="1">
    <location>
        <begin position="207"/>
        <end position="280"/>
    </location>
</feature>
<evidence type="ECO:0008006" key="4">
    <source>
        <dbReference type="Google" id="ProtNLM"/>
    </source>
</evidence>
<feature type="compositionally biased region" description="Acidic residues" evidence="1">
    <location>
        <begin position="1055"/>
        <end position="1064"/>
    </location>
</feature>
<feature type="compositionally biased region" description="Polar residues" evidence="1">
    <location>
        <begin position="234"/>
        <end position="249"/>
    </location>
</feature>
<evidence type="ECO:0000313" key="3">
    <source>
        <dbReference type="Proteomes" id="UP000075886"/>
    </source>
</evidence>
<feature type="compositionally biased region" description="Acidic residues" evidence="1">
    <location>
        <begin position="1321"/>
        <end position="1330"/>
    </location>
</feature>
<reference evidence="3" key="1">
    <citation type="submission" date="2014-01" db="EMBL/GenBank/DDBJ databases">
        <title>The Genome Sequence of Anopheles farauti FAR1 (V2).</title>
        <authorList>
            <consortium name="The Broad Institute Genomics Platform"/>
            <person name="Neafsey D.E."/>
            <person name="Besansky N."/>
            <person name="Howell P."/>
            <person name="Walton C."/>
            <person name="Young S.K."/>
            <person name="Zeng Q."/>
            <person name="Gargeya S."/>
            <person name="Fitzgerald M."/>
            <person name="Haas B."/>
            <person name="Abouelleil A."/>
            <person name="Allen A.W."/>
            <person name="Alvarado L."/>
            <person name="Arachchi H.M."/>
            <person name="Berlin A.M."/>
            <person name="Chapman S.B."/>
            <person name="Gainer-Dewar J."/>
            <person name="Goldberg J."/>
            <person name="Griggs A."/>
            <person name="Gujja S."/>
            <person name="Hansen M."/>
            <person name="Howarth C."/>
            <person name="Imamovic A."/>
            <person name="Ireland A."/>
            <person name="Larimer J."/>
            <person name="McCowan C."/>
            <person name="Murphy C."/>
            <person name="Pearson M."/>
            <person name="Poon T.W."/>
            <person name="Priest M."/>
            <person name="Roberts A."/>
            <person name="Saif S."/>
            <person name="Shea T."/>
            <person name="Sisk P."/>
            <person name="Sykes S."/>
            <person name="Wortman J."/>
            <person name="Nusbaum C."/>
            <person name="Birren B."/>
        </authorList>
    </citation>
    <scope>NUCLEOTIDE SEQUENCE [LARGE SCALE GENOMIC DNA]</scope>
    <source>
        <strain evidence="3">FAR1</strain>
    </source>
</reference>
<dbReference type="EnsemblMetazoa" id="AFAF017979-RA">
    <property type="protein sequence ID" value="AFAF017979-PA"/>
    <property type="gene ID" value="AFAF017979"/>
</dbReference>